<sequence>MMTSFLFLSSKVSIDKTCLSSRHHSYPFHSISLFSGVCIFYLCLVFL</sequence>
<keyword evidence="1" id="KW-0812">Transmembrane</keyword>
<feature type="transmembrane region" description="Helical" evidence="1">
    <location>
        <begin position="24"/>
        <end position="46"/>
    </location>
</feature>
<reference evidence="2" key="1">
    <citation type="submission" date="2014-11" db="EMBL/GenBank/DDBJ databases">
        <authorList>
            <person name="Amaro Gonzalez C."/>
        </authorList>
    </citation>
    <scope>NUCLEOTIDE SEQUENCE</scope>
</reference>
<protein>
    <submittedName>
        <fullName evidence="2">Uncharacterized protein</fullName>
    </submittedName>
</protein>
<keyword evidence="1" id="KW-0472">Membrane</keyword>
<accession>A0A0E9QEE5</accession>
<dbReference type="AlphaFoldDB" id="A0A0E9QEE5"/>
<organism evidence="2">
    <name type="scientific">Anguilla anguilla</name>
    <name type="common">European freshwater eel</name>
    <name type="synonym">Muraena anguilla</name>
    <dbReference type="NCBI Taxonomy" id="7936"/>
    <lineage>
        <taxon>Eukaryota</taxon>
        <taxon>Metazoa</taxon>
        <taxon>Chordata</taxon>
        <taxon>Craniata</taxon>
        <taxon>Vertebrata</taxon>
        <taxon>Euteleostomi</taxon>
        <taxon>Actinopterygii</taxon>
        <taxon>Neopterygii</taxon>
        <taxon>Teleostei</taxon>
        <taxon>Anguilliformes</taxon>
        <taxon>Anguillidae</taxon>
        <taxon>Anguilla</taxon>
    </lineage>
</organism>
<reference evidence="2" key="2">
    <citation type="journal article" date="2015" name="Fish Shellfish Immunol.">
        <title>Early steps in the European eel (Anguilla anguilla)-Vibrio vulnificus interaction in the gills: Role of the RtxA13 toxin.</title>
        <authorList>
            <person name="Callol A."/>
            <person name="Pajuelo D."/>
            <person name="Ebbesson L."/>
            <person name="Teles M."/>
            <person name="MacKenzie S."/>
            <person name="Amaro C."/>
        </authorList>
    </citation>
    <scope>NUCLEOTIDE SEQUENCE</scope>
</reference>
<keyword evidence="1" id="KW-1133">Transmembrane helix</keyword>
<name>A0A0E9QEE5_ANGAN</name>
<evidence type="ECO:0000256" key="1">
    <source>
        <dbReference type="SAM" id="Phobius"/>
    </source>
</evidence>
<dbReference type="EMBL" id="GBXM01093408">
    <property type="protein sequence ID" value="JAH15169.1"/>
    <property type="molecule type" value="Transcribed_RNA"/>
</dbReference>
<proteinExistence type="predicted"/>
<evidence type="ECO:0000313" key="2">
    <source>
        <dbReference type="EMBL" id="JAH15169.1"/>
    </source>
</evidence>